<dbReference type="BioCyc" id="RSPH349102:G1G8M-453-MONOMER"/>
<dbReference type="KEGG" id="rsq:Rsph17025_0440"/>
<sequence>MTRTSPPQVAFSSGELDPLLHRRFDYQRFQTGLAKCQGFLPLAQGGVTRAPGTIYRGRTRGDARCVLVPFSFAANDSCILEFTPGRMRVWRYGALVMSGGAPYELVTPFDETSLSSLSWVQSADVVYMVDGRQPMQRLARLALDNWTIGAQALRKGPFRVQNTDEAITLTASAAKGTITLTASAAFFTADHVGSLMQLRPKDNTSVPAWTADEEYGSETWGGPLVGFETEPPADVLRRYGANTYLLVQGTKAGSTPPIHTEGDYMVDSDPTVWRFISDDVGIVRITQILSPTQARAAVTRTIPTGCIGVPTYRWSEGAWSKRYGYPSTVEIYEQRLAAAATPSEPRTVWFSAVGDFQDFLDGTEDDQSFAYTVAGSTSVNRIINLQRGAAGLHIFALGEEYSTRSETRSSVIGPKNAVFGLDSGVGSSTAKPITPSGNPIFISRDRKRVLEMVYSLDQDRPVSRVLSRTAQHVGGAGFEQIVWQAAPEPTAWLRLGTGELVAMVYDPDEEVLGWAPVPVAGGFVDALAVYPAAGGGSDILTMAVLREIDGQTVRMIEELAIGYGVLTGAQPIAEACHYYAASIFTPDPAAASFAVPHLAGSAVQAWTEQGEFGPFVVPEDGTVTLPIAVGRACIGLFDSTHFIETLDVQAAAPDGNSMGRRKRLHSGMAVGLHRTAQAYAEVVERDFGQPERVSAPVSLVPRQVAGVLTQAFTGVASVAAPTGHAKELAVRIRPHGGAPLTVTALVPPVQEAGS</sequence>
<reference evidence="1" key="1">
    <citation type="submission" date="2007-04" db="EMBL/GenBank/DDBJ databases">
        <title>Complete sequence of chromosome of Rhodobacter sphaeroides ATCC 17025.</title>
        <authorList>
            <consortium name="US DOE Joint Genome Institute"/>
            <person name="Copeland A."/>
            <person name="Lucas S."/>
            <person name="Lapidus A."/>
            <person name="Barry K."/>
            <person name="Detter J.C."/>
            <person name="Glavina del Rio T."/>
            <person name="Hammon N."/>
            <person name="Israni S."/>
            <person name="Dalin E."/>
            <person name="Tice H."/>
            <person name="Pitluck S."/>
            <person name="Chertkov O."/>
            <person name="Brettin T."/>
            <person name="Bruce D."/>
            <person name="Han C."/>
            <person name="Schmutz J."/>
            <person name="Larimer F."/>
            <person name="Land M."/>
            <person name="Hauser L."/>
            <person name="Kyrpides N."/>
            <person name="Kim E."/>
            <person name="Richardson P."/>
            <person name="Mackenzie C."/>
            <person name="Choudhary M."/>
            <person name="Donohue T.J."/>
            <person name="Kaplan S."/>
        </authorList>
    </citation>
    <scope>NUCLEOTIDE SEQUENCE [LARGE SCALE GENOMIC DNA]</scope>
    <source>
        <strain evidence="1">ATCC 17025</strain>
    </source>
</reference>
<dbReference type="eggNOG" id="ENOG502Z8BQ">
    <property type="taxonomic scope" value="Bacteria"/>
</dbReference>
<name>A4WPN2_CERS5</name>
<organism evidence="1">
    <name type="scientific">Cereibacter sphaeroides (strain ATCC 17025 / ATH 2.4.3)</name>
    <name type="common">Rhodobacter sphaeroides</name>
    <dbReference type="NCBI Taxonomy" id="349102"/>
    <lineage>
        <taxon>Bacteria</taxon>
        <taxon>Pseudomonadati</taxon>
        <taxon>Pseudomonadota</taxon>
        <taxon>Alphaproteobacteria</taxon>
        <taxon>Rhodobacterales</taxon>
        <taxon>Paracoccaceae</taxon>
        <taxon>Cereibacter</taxon>
    </lineage>
</organism>
<protein>
    <submittedName>
        <fullName evidence="1">Uncharacterized protein</fullName>
    </submittedName>
</protein>
<dbReference type="HOGENOM" id="CLU_021036_0_0_5"/>
<evidence type="ECO:0000313" key="1">
    <source>
        <dbReference type="EMBL" id="ABP69346.1"/>
    </source>
</evidence>
<dbReference type="AlphaFoldDB" id="A4WPN2"/>
<gene>
    <name evidence="1" type="ordered locus">Rsph17025_0440</name>
</gene>
<accession>A4WPN2</accession>
<dbReference type="STRING" id="349102.Rsph17025_0440"/>
<proteinExistence type="predicted"/>
<dbReference type="EMBL" id="CP000661">
    <property type="protein sequence ID" value="ABP69346.1"/>
    <property type="molecule type" value="Genomic_DNA"/>
</dbReference>